<dbReference type="InterPro" id="IPR033470">
    <property type="entry name" value="FakA-like_C"/>
</dbReference>
<dbReference type="SUPFAM" id="SSF101473">
    <property type="entry name" value="DhaL-like"/>
    <property type="match status" value="1"/>
</dbReference>
<name>A0A7W8D8S0_9GAMM</name>
<evidence type="ECO:0000313" key="4">
    <source>
        <dbReference type="Proteomes" id="UP000521199"/>
    </source>
</evidence>
<dbReference type="SUPFAM" id="SSF82549">
    <property type="entry name" value="DAK1/DegV-like"/>
    <property type="match status" value="1"/>
</dbReference>
<dbReference type="PANTHER" id="PTHR33434:SF2">
    <property type="entry name" value="FATTY ACID-BINDING PROTEIN TM_1468"/>
    <property type="match status" value="1"/>
</dbReference>
<feature type="domain" description="DhaL" evidence="2">
    <location>
        <begin position="21"/>
        <end position="211"/>
    </location>
</feature>
<dbReference type="InterPro" id="IPR048394">
    <property type="entry name" value="FakA-like_M"/>
</dbReference>
<reference evidence="3 4" key="1">
    <citation type="submission" date="2020-08" db="EMBL/GenBank/DDBJ databases">
        <title>Genomic Encyclopedia of Type Strains, Phase IV (KMG-IV): sequencing the most valuable type-strain genomes for metagenomic binning, comparative biology and taxonomic classification.</title>
        <authorList>
            <person name="Goeker M."/>
        </authorList>
    </citation>
    <scope>NUCLEOTIDE SEQUENCE [LARGE SCALE GENOMIC DNA]</scope>
    <source>
        <strain evidence="3 4">DSM 24163</strain>
    </source>
</reference>
<evidence type="ECO:0000259" key="2">
    <source>
        <dbReference type="PROSITE" id="PS51480"/>
    </source>
</evidence>
<dbReference type="AlphaFoldDB" id="A0A7W8D8S0"/>
<comment type="caution">
    <text evidence="3">The sequence shown here is derived from an EMBL/GenBank/DDBJ whole genome shotgun (WGS) entry which is preliminary data.</text>
</comment>
<accession>A0A7W8D8S0</accession>
<dbReference type="NCBIfam" id="TIGR00762">
    <property type="entry name" value="DegV"/>
    <property type="match status" value="1"/>
</dbReference>
<dbReference type="Gene3D" id="3.40.50.10170">
    <property type="match status" value="1"/>
</dbReference>
<proteinExistence type="predicted"/>
<evidence type="ECO:0000313" key="3">
    <source>
        <dbReference type="EMBL" id="MBB5209697.1"/>
    </source>
</evidence>
<dbReference type="InterPro" id="IPR003797">
    <property type="entry name" value="DegV"/>
</dbReference>
<protein>
    <recommendedName>
        <fullName evidence="2">DhaL domain-containing protein</fullName>
    </recommendedName>
</protein>
<dbReference type="Pfam" id="PF02734">
    <property type="entry name" value="Dak2"/>
    <property type="match status" value="1"/>
</dbReference>
<dbReference type="InterPro" id="IPR043168">
    <property type="entry name" value="DegV_C"/>
</dbReference>
<dbReference type="InterPro" id="IPR004007">
    <property type="entry name" value="DhaL_dom"/>
</dbReference>
<organism evidence="3 4">
    <name type="scientific">Chiayiivirga flava</name>
    <dbReference type="NCBI Taxonomy" id="659595"/>
    <lineage>
        <taxon>Bacteria</taxon>
        <taxon>Pseudomonadati</taxon>
        <taxon>Pseudomonadota</taxon>
        <taxon>Gammaproteobacteria</taxon>
        <taxon>Lysobacterales</taxon>
        <taxon>Lysobacteraceae</taxon>
        <taxon>Chiayiivirga</taxon>
    </lineage>
</organism>
<dbReference type="PROSITE" id="PS51480">
    <property type="entry name" value="DHAL"/>
    <property type="match status" value="1"/>
</dbReference>
<dbReference type="SMART" id="SM01120">
    <property type="entry name" value="Dak2"/>
    <property type="match status" value="1"/>
</dbReference>
<keyword evidence="1" id="KW-0446">Lipid-binding</keyword>
<dbReference type="PANTHER" id="PTHR33434">
    <property type="entry name" value="DEGV DOMAIN-CONTAINING PROTEIN DR_1986-RELATED"/>
    <property type="match status" value="1"/>
</dbReference>
<dbReference type="Pfam" id="PF21645">
    <property type="entry name" value="FakA-like_M"/>
    <property type="match status" value="1"/>
</dbReference>
<dbReference type="Gene3D" id="3.30.1180.10">
    <property type="match status" value="1"/>
</dbReference>
<dbReference type="SMART" id="SM01121">
    <property type="entry name" value="Dak1_2"/>
    <property type="match status" value="1"/>
</dbReference>
<dbReference type="GO" id="GO:0008289">
    <property type="term" value="F:lipid binding"/>
    <property type="evidence" value="ECO:0007669"/>
    <property type="project" value="UniProtKB-KW"/>
</dbReference>
<dbReference type="Proteomes" id="UP000521199">
    <property type="component" value="Unassembled WGS sequence"/>
</dbReference>
<evidence type="ECO:0000256" key="1">
    <source>
        <dbReference type="ARBA" id="ARBA00023121"/>
    </source>
</evidence>
<dbReference type="Gene3D" id="1.25.40.340">
    <property type="match status" value="1"/>
</dbReference>
<dbReference type="Pfam" id="PF02645">
    <property type="entry name" value="DegV"/>
    <property type="match status" value="1"/>
</dbReference>
<dbReference type="InterPro" id="IPR036117">
    <property type="entry name" value="DhaL_dom_sf"/>
</dbReference>
<dbReference type="RefSeq" id="WP_183962243.1">
    <property type="nucleotide sequence ID" value="NZ_JACHHP010000007.1"/>
</dbReference>
<keyword evidence="4" id="KW-1185">Reference proteome</keyword>
<dbReference type="InterPro" id="IPR050270">
    <property type="entry name" value="DegV_domain_contain"/>
</dbReference>
<dbReference type="EMBL" id="JACHHP010000007">
    <property type="protein sequence ID" value="MBB5209697.1"/>
    <property type="molecule type" value="Genomic_DNA"/>
</dbReference>
<dbReference type="GO" id="GO:0006071">
    <property type="term" value="P:glycerol metabolic process"/>
    <property type="evidence" value="ECO:0007669"/>
    <property type="project" value="InterPro"/>
</dbReference>
<dbReference type="GO" id="GO:0004371">
    <property type="term" value="F:glycerone kinase activity"/>
    <property type="evidence" value="ECO:0007669"/>
    <property type="project" value="InterPro"/>
</dbReference>
<sequence length="608" mass="62726">MVAVPDLDPAPAAHAPRIRAPALRRALLAGAGRVLACRETLNRINVFPVPDGDTGSNLAFTLGSVLGGSLSRRASSVGTLLRDVADDAIDGARGNSGAILAQFLHGASETAGNAHSLSPRDIAAAVSAGAEQARAALSEPREGTILSVIRAFAEALQVAPSGNLSVWFGQALEQARRALAQTPRQLAVLRQAGVVDAGAMGFVELLEGIHAFIATGDAGAAGCAADAVMPAPFAGAHGVEAFDHAHPWCTECIVAGEALDPAALRAAFAAIDAVSVVVAGGRERVRVHAHVASPAALFEVAGRFGSVTGRKADDMLAQHRSASSAQAVAVLTDSGADLPAAECERLGIAVVPVRVNFGDEDFLDKVSISTAEFYRRLHAGPALPKTSQPPPGDFRRQFEFLLSHHADVVYTGISRALSGTLQSGEHAAARAGAARIRVVDSGHASCGVGLIAMAAAEAARDGADAAAVAALATRLRGETYTWAVARDIRYGVRGGRVPRWAGPIVLALGVTPVAKMQPDGRLAIAGALWGTRNVPARFARYLAARLPRGQRWRVMVGHCDAAADGQALLDALRGLLDCEAGWLVEAGPAIGAHAGPQALVAAFQRRDR</sequence>
<gene>
    <name evidence="3" type="ORF">HNQ52_003269</name>
</gene>
<dbReference type="PROSITE" id="PS51482">
    <property type="entry name" value="DEGV"/>
    <property type="match status" value="1"/>
</dbReference>